<evidence type="ECO:0000313" key="2">
    <source>
        <dbReference type="EMBL" id="GGL35729.1"/>
    </source>
</evidence>
<dbReference type="Pfam" id="PF08617">
    <property type="entry name" value="CGI-121"/>
    <property type="match status" value="1"/>
</dbReference>
<evidence type="ECO:0000256" key="1">
    <source>
        <dbReference type="ARBA" id="ARBA00005546"/>
    </source>
</evidence>
<accession>A0A830F318</accession>
<dbReference type="InterPro" id="IPR013926">
    <property type="entry name" value="CGI121/TPRKB"/>
</dbReference>
<sequence>MRLLEGVAEIDDLDSFVAELGAIGDANDCAVQAFDARYVAGREHLASALAHAERAFERGENVARERAVEVLLYAAGRRQIRRALTMGVEAGETPAVVLVAADAGVPDSERAEAAAANAVAERLAPGGGFDARDDERVRAFFEIGDAELAATDAGLEALVRERVALLDVEK</sequence>
<dbReference type="EMBL" id="BMPF01000002">
    <property type="protein sequence ID" value="GGL35729.1"/>
    <property type="molecule type" value="Genomic_DNA"/>
</dbReference>
<dbReference type="AlphaFoldDB" id="A0A830F318"/>
<dbReference type="NCBIfam" id="NF011465">
    <property type="entry name" value="PRK14886.1-1"/>
    <property type="match status" value="1"/>
</dbReference>
<comment type="similarity">
    <text evidence="1">Belongs to the CGI121/TPRKB family.</text>
</comment>
<dbReference type="SUPFAM" id="SSF143870">
    <property type="entry name" value="PF0523-like"/>
    <property type="match status" value="1"/>
</dbReference>
<reference evidence="2 3" key="1">
    <citation type="journal article" date="2019" name="Int. J. Syst. Evol. Microbiol.">
        <title>The Global Catalogue of Microorganisms (GCM) 10K type strain sequencing project: providing services to taxonomists for standard genome sequencing and annotation.</title>
        <authorList>
            <consortium name="The Broad Institute Genomics Platform"/>
            <consortium name="The Broad Institute Genome Sequencing Center for Infectious Disease"/>
            <person name="Wu L."/>
            <person name="Ma J."/>
        </authorList>
    </citation>
    <scope>NUCLEOTIDE SEQUENCE [LARGE SCALE GENOMIC DNA]</scope>
    <source>
        <strain evidence="2 3">JCM 19585</strain>
    </source>
</reference>
<evidence type="ECO:0000313" key="3">
    <source>
        <dbReference type="Proteomes" id="UP000628840"/>
    </source>
</evidence>
<dbReference type="OrthoDB" id="69587at2157"/>
<name>A0A830F318_9EURY</name>
<dbReference type="Proteomes" id="UP000628840">
    <property type="component" value="Unassembled WGS sequence"/>
</dbReference>
<proteinExistence type="inferred from homology"/>
<gene>
    <name evidence="2" type="ORF">GCM10009037_19200</name>
</gene>
<dbReference type="InterPro" id="IPR016799">
    <property type="entry name" value="UCP022062"/>
</dbReference>
<dbReference type="RefSeq" id="WP_188883294.1">
    <property type="nucleotide sequence ID" value="NZ_BMPF01000002.1"/>
</dbReference>
<keyword evidence="3" id="KW-1185">Reference proteome</keyword>
<protein>
    <submittedName>
        <fullName evidence="2">KEOPS complex component</fullName>
    </submittedName>
</protein>
<comment type="caution">
    <text evidence="2">The sequence shown here is derived from an EMBL/GenBank/DDBJ whole genome shotgun (WGS) entry which is preliminary data.</text>
</comment>
<dbReference type="PIRSF" id="PIRSF022062">
    <property type="entry name" value="UCP022062"/>
    <property type="match status" value="1"/>
</dbReference>
<dbReference type="InterPro" id="IPR036504">
    <property type="entry name" value="CGI121/TPRKB_sf"/>
</dbReference>
<dbReference type="Gene3D" id="3.30.2380.10">
    <property type="entry name" value="CGI121/TPRKB"/>
    <property type="match status" value="1"/>
</dbReference>
<organism evidence="2 3">
    <name type="scientific">Halarchaeum grantii</name>
    <dbReference type="NCBI Taxonomy" id="1193105"/>
    <lineage>
        <taxon>Archaea</taxon>
        <taxon>Methanobacteriati</taxon>
        <taxon>Methanobacteriota</taxon>
        <taxon>Stenosarchaea group</taxon>
        <taxon>Halobacteria</taxon>
        <taxon>Halobacteriales</taxon>
        <taxon>Halobacteriaceae</taxon>
    </lineage>
</organism>